<dbReference type="Proteomes" id="UP000001554">
    <property type="component" value="Chromosome 1"/>
</dbReference>
<dbReference type="RefSeq" id="XP_035657786.1">
    <property type="nucleotide sequence ID" value="XM_035801893.1"/>
</dbReference>
<reference evidence="3" key="1">
    <citation type="journal article" date="2020" name="Nat. Ecol. Evol.">
        <title>Deeply conserved synteny resolves early events in vertebrate evolution.</title>
        <authorList>
            <person name="Simakov O."/>
            <person name="Marletaz F."/>
            <person name="Yue J.X."/>
            <person name="O'Connell B."/>
            <person name="Jenkins J."/>
            <person name="Brandt A."/>
            <person name="Calef R."/>
            <person name="Tung C.H."/>
            <person name="Huang T.K."/>
            <person name="Schmutz J."/>
            <person name="Satoh N."/>
            <person name="Yu J.K."/>
            <person name="Putnam N.H."/>
            <person name="Green R.E."/>
            <person name="Rokhsar D.S."/>
        </authorList>
    </citation>
    <scope>NUCLEOTIDE SEQUENCE [LARGE SCALE GENOMIC DNA]</scope>
    <source>
        <strain evidence="3">S238N-H82</strain>
    </source>
</reference>
<gene>
    <name evidence="4" type="primary">LOC118403246</name>
</gene>
<dbReference type="AlphaFoldDB" id="A0A9J7K5J7"/>
<reference evidence="4" key="2">
    <citation type="submission" date="2025-08" db="UniProtKB">
        <authorList>
            <consortium name="RefSeq"/>
        </authorList>
    </citation>
    <scope>IDENTIFICATION</scope>
    <source>
        <strain evidence="4">S238N-H82</strain>
        <tissue evidence="4">Testes</tissue>
    </source>
</reference>
<keyword evidence="3" id="KW-1185">Reference proteome</keyword>
<dbReference type="GeneID" id="118403246"/>
<feature type="signal peptide" evidence="2">
    <location>
        <begin position="1"/>
        <end position="22"/>
    </location>
</feature>
<evidence type="ECO:0000256" key="1">
    <source>
        <dbReference type="ARBA" id="ARBA00022729"/>
    </source>
</evidence>
<feature type="chain" id="PRO_5039898380" evidence="2">
    <location>
        <begin position="23"/>
        <end position="154"/>
    </location>
</feature>
<dbReference type="KEGG" id="bfo:118403246"/>
<evidence type="ECO:0000256" key="2">
    <source>
        <dbReference type="SAM" id="SignalP"/>
    </source>
</evidence>
<dbReference type="PANTHER" id="PTHR16983:SF10">
    <property type="entry name" value="PROTEIN QUIVER"/>
    <property type="match status" value="1"/>
</dbReference>
<organism evidence="3 4">
    <name type="scientific">Branchiostoma floridae</name>
    <name type="common">Florida lancelet</name>
    <name type="synonym">Amphioxus</name>
    <dbReference type="NCBI Taxonomy" id="7739"/>
    <lineage>
        <taxon>Eukaryota</taxon>
        <taxon>Metazoa</taxon>
        <taxon>Chordata</taxon>
        <taxon>Cephalochordata</taxon>
        <taxon>Leptocardii</taxon>
        <taxon>Amphioxiformes</taxon>
        <taxon>Branchiostomatidae</taxon>
        <taxon>Branchiostoma</taxon>
    </lineage>
</organism>
<name>A0A9J7K5J7_BRAFL</name>
<accession>A0A9J7K5J7</accession>
<dbReference type="InterPro" id="IPR051110">
    <property type="entry name" value="Ly-6/neurotoxin-like_GPI-ap"/>
</dbReference>
<evidence type="ECO:0000313" key="4">
    <source>
        <dbReference type="RefSeq" id="XP_035657786.1"/>
    </source>
</evidence>
<protein>
    <submittedName>
        <fullName evidence="4">Uncharacterized protein LOC118403246</fullName>
    </submittedName>
</protein>
<dbReference type="PANTHER" id="PTHR16983">
    <property type="entry name" value="UPAR/LY6 DOMAIN-CONTAINING PROTEIN"/>
    <property type="match status" value="1"/>
</dbReference>
<proteinExistence type="predicted"/>
<keyword evidence="1 2" id="KW-0732">Signal</keyword>
<evidence type="ECO:0000313" key="3">
    <source>
        <dbReference type="Proteomes" id="UP000001554"/>
    </source>
</evidence>
<sequence length="154" mass="15898">MATAAWLVGFLGIAVLITVTSAQNATESTQGPSDDANTTATADTAGDFQCYVCDGAAVGSSSGCGRTVNSSVQTTGCSGHCMTRRMGAVGAHVWKRSCEEECEETCLQAPSAETCTYCCQEELCNGELNTASTSGPGTWIRLLFAAHIVLLVGI</sequence>
<dbReference type="OrthoDB" id="10002144at2759"/>